<comment type="caution">
    <text evidence="5">The sequence shown here is derived from an EMBL/GenBank/DDBJ whole genome shotgun (WGS) entry which is preliminary data.</text>
</comment>
<dbReference type="Pfam" id="PF03480">
    <property type="entry name" value="DctP"/>
    <property type="match status" value="1"/>
</dbReference>
<dbReference type="NCBIfam" id="NF037995">
    <property type="entry name" value="TRAP_S1"/>
    <property type="match status" value="1"/>
</dbReference>
<proteinExistence type="predicted"/>
<dbReference type="InterPro" id="IPR018389">
    <property type="entry name" value="DctP_fam"/>
</dbReference>
<organism evidence="5 6">
    <name type="scientific">Sulfitobacter pacificus</name>
    <dbReference type="NCBI Taxonomy" id="1499314"/>
    <lineage>
        <taxon>Bacteria</taxon>
        <taxon>Pseudomonadati</taxon>
        <taxon>Pseudomonadota</taxon>
        <taxon>Alphaproteobacteria</taxon>
        <taxon>Rhodobacterales</taxon>
        <taxon>Roseobacteraceae</taxon>
        <taxon>Sulfitobacter</taxon>
    </lineage>
</organism>
<feature type="signal peptide" evidence="4">
    <location>
        <begin position="1"/>
        <end position="37"/>
    </location>
</feature>
<keyword evidence="2 4" id="KW-0732">Signal</keyword>
<evidence type="ECO:0000313" key="5">
    <source>
        <dbReference type="EMBL" id="GLQ28273.1"/>
    </source>
</evidence>
<keyword evidence="3" id="KW-0574">Periplasm</keyword>
<keyword evidence="6" id="KW-1185">Reference proteome</keyword>
<dbReference type="PANTHER" id="PTHR33376">
    <property type="match status" value="1"/>
</dbReference>
<comment type="subcellular location">
    <subcellularLocation>
        <location evidence="1">Periplasm</location>
    </subcellularLocation>
</comment>
<accession>A0ABQ5VM80</accession>
<reference evidence="5" key="1">
    <citation type="journal article" date="2014" name="Int. J. Syst. Evol. Microbiol.">
        <title>Complete genome of a new Firmicutes species belonging to the dominant human colonic microbiota ('Ruminococcus bicirculans') reveals two chromosomes and a selective capacity to utilize plant glucans.</title>
        <authorList>
            <consortium name="NISC Comparative Sequencing Program"/>
            <person name="Wegmann U."/>
            <person name="Louis P."/>
            <person name="Goesmann A."/>
            <person name="Henrissat B."/>
            <person name="Duncan S.H."/>
            <person name="Flint H.J."/>
        </authorList>
    </citation>
    <scope>NUCLEOTIDE SEQUENCE</scope>
    <source>
        <strain evidence="5">NBRC 109915</strain>
    </source>
</reference>
<dbReference type="EMBL" id="BSNL01000001">
    <property type="protein sequence ID" value="GLQ28273.1"/>
    <property type="molecule type" value="Genomic_DNA"/>
</dbReference>
<evidence type="ECO:0000313" key="6">
    <source>
        <dbReference type="Proteomes" id="UP001161388"/>
    </source>
</evidence>
<dbReference type="Gene3D" id="3.40.190.170">
    <property type="entry name" value="Bacterial extracellular solute-binding protein, family 7"/>
    <property type="match status" value="1"/>
</dbReference>
<dbReference type="SUPFAM" id="SSF53850">
    <property type="entry name" value="Periplasmic binding protein-like II"/>
    <property type="match status" value="1"/>
</dbReference>
<dbReference type="PANTHER" id="PTHR33376:SF5">
    <property type="entry name" value="EXTRACYTOPLASMIC SOLUTE RECEPTOR PROTEIN"/>
    <property type="match status" value="1"/>
</dbReference>
<dbReference type="Proteomes" id="UP001161388">
    <property type="component" value="Unassembled WGS sequence"/>
</dbReference>
<evidence type="ECO:0000256" key="2">
    <source>
        <dbReference type="ARBA" id="ARBA00022729"/>
    </source>
</evidence>
<feature type="chain" id="PRO_5046182561" evidence="4">
    <location>
        <begin position="38"/>
        <end position="354"/>
    </location>
</feature>
<evidence type="ECO:0000256" key="4">
    <source>
        <dbReference type="SAM" id="SignalP"/>
    </source>
</evidence>
<evidence type="ECO:0000256" key="3">
    <source>
        <dbReference type="ARBA" id="ARBA00022764"/>
    </source>
</evidence>
<dbReference type="InterPro" id="IPR038404">
    <property type="entry name" value="TRAP_DctP_sf"/>
</dbReference>
<name>A0ABQ5VM80_9RHOB</name>
<sequence length="354" mass="38482">MQTSDITLNVWEDNMKLFKTAASVAVAAAMAAGTAMADGHASTKLRIQTHFSPETLSGKMAAKYIDDVQTMSNGEIAIEMFYSSSVVKSVETFDAAATGILDCDMTGGAYQTGKNPAFQFAGDLMGGYQNPYQQMAWLLHGDGRAALNDLYNGYDMQFIGWWIPGPESLASTSPIRNADDFKDWKFRSPPGLATKVFAAMGASPIVMDFNEIFTALETGIIDGADAANLTNNVGLGLYDIATHTNFPGFHSMPADHLACRKDVWDAMPENHKRIMQVAMDSLALHNATINEVQNAQTAKDLTAKGVNLYEWTPEDLAKYRAAVQIGWTEFATTPEATALLESHISFLKDMGAMK</sequence>
<gene>
    <name evidence="5" type="ORF">GCM10007927_30760</name>
</gene>
<reference evidence="5" key="2">
    <citation type="submission" date="2023-01" db="EMBL/GenBank/DDBJ databases">
        <title>Draft genome sequence of Sulfitobacter pacificus strain NBRC 109915.</title>
        <authorList>
            <person name="Sun Q."/>
            <person name="Mori K."/>
        </authorList>
    </citation>
    <scope>NUCLEOTIDE SEQUENCE</scope>
    <source>
        <strain evidence="5">NBRC 109915</strain>
    </source>
</reference>
<dbReference type="CDD" id="cd13604">
    <property type="entry name" value="PBP2_TRAP_ketoacid_lactate_like"/>
    <property type="match status" value="1"/>
</dbReference>
<protein>
    <submittedName>
        <fullName evidence="5">ABC transporter substrate-binding protein</fullName>
    </submittedName>
</protein>
<evidence type="ECO:0000256" key="1">
    <source>
        <dbReference type="ARBA" id="ARBA00004418"/>
    </source>
</evidence>